<name>A0A517NRD8_9BACT</name>
<dbReference type="AlphaFoldDB" id="A0A517NRD8"/>
<dbReference type="InterPro" id="IPR011487">
    <property type="entry name" value="DUF1598"/>
</dbReference>
<proteinExistence type="predicted"/>
<keyword evidence="3" id="KW-1185">Reference proteome</keyword>
<gene>
    <name evidence="2" type="ORF">K239x_16390</name>
</gene>
<feature type="chain" id="PRO_5022101689" evidence="1">
    <location>
        <begin position="35"/>
        <end position="540"/>
    </location>
</feature>
<evidence type="ECO:0000313" key="2">
    <source>
        <dbReference type="EMBL" id="QDT09689.1"/>
    </source>
</evidence>
<dbReference type="EMBL" id="CP036526">
    <property type="protein sequence ID" value="QDT09689.1"/>
    <property type="molecule type" value="Genomic_DNA"/>
</dbReference>
<dbReference type="Proteomes" id="UP000319817">
    <property type="component" value="Chromosome"/>
</dbReference>
<accession>A0A517NRD8</accession>
<organism evidence="2 3">
    <name type="scientific">Stieleria marina</name>
    <dbReference type="NCBI Taxonomy" id="1930275"/>
    <lineage>
        <taxon>Bacteria</taxon>
        <taxon>Pseudomonadati</taxon>
        <taxon>Planctomycetota</taxon>
        <taxon>Planctomycetia</taxon>
        <taxon>Pirellulales</taxon>
        <taxon>Pirellulaceae</taxon>
        <taxon>Stieleria</taxon>
    </lineage>
</organism>
<evidence type="ECO:0000313" key="3">
    <source>
        <dbReference type="Proteomes" id="UP000319817"/>
    </source>
</evidence>
<protein>
    <submittedName>
        <fullName evidence="2">Uncharacterized protein</fullName>
    </submittedName>
</protein>
<feature type="signal peptide" evidence="1">
    <location>
        <begin position="1"/>
        <end position="34"/>
    </location>
</feature>
<sequence precursor="true">MLRASTPHRDRRTAWPLTLLSTTLIVLSAGTVDADDLAQHVGSGEEVSATKTASNITPGDYANEVIANSTRGEGAAGGSSMADFDSLMQLVETTVVPDTWEALGGPSTMAPYPQGVYVDANGTLRPCTTIAKSAAADQFAALLKRQAAGNADTTTVDWHQASPMRFVSLKRLNDHVAKQNCFGQQPSAELLNLAGLSRVQYVILSDDDIVLAGPVGGVELIDGWYRDRATSMNTLRSDFLLTCLSAALHHDHFGCTIDPTPQGMQNAAAVAASVQSKAIPVGQAAEKLQQALGLQRVEVFGTAGDTPIGYVMVEADRHMKQLALGKADMPEGVKNYLDAIDDFIAQGPPNQLLLRLWFTAEPRAIRADTDKQVFEIAGTPIRLSGQNQRALSDGQRGAVTGDVRTEAFVAEFNKHWSSIRSQYPIYGSLESIYRVASVGALLDRFAEMPAHRTLLQSLAAEASLSAWIMRTPRQVDSIASYHRIKRGRQIHHVVLASGGVSVDVMQLIRSDVIDYPALASIANPGQTKPKLVQRWWWDAK</sequence>
<keyword evidence="1" id="KW-0732">Signal</keyword>
<dbReference type="Pfam" id="PF07643">
    <property type="entry name" value="DUF1598"/>
    <property type="match status" value="1"/>
</dbReference>
<reference evidence="2 3" key="1">
    <citation type="submission" date="2019-02" db="EMBL/GenBank/DDBJ databases">
        <title>Deep-cultivation of Planctomycetes and their phenomic and genomic characterization uncovers novel biology.</title>
        <authorList>
            <person name="Wiegand S."/>
            <person name="Jogler M."/>
            <person name="Boedeker C."/>
            <person name="Pinto D."/>
            <person name="Vollmers J."/>
            <person name="Rivas-Marin E."/>
            <person name="Kohn T."/>
            <person name="Peeters S.H."/>
            <person name="Heuer A."/>
            <person name="Rast P."/>
            <person name="Oberbeckmann S."/>
            <person name="Bunk B."/>
            <person name="Jeske O."/>
            <person name="Meyerdierks A."/>
            <person name="Storesund J.E."/>
            <person name="Kallscheuer N."/>
            <person name="Luecker S."/>
            <person name="Lage O.M."/>
            <person name="Pohl T."/>
            <person name="Merkel B.J."/>
            <person name="Hornburger P."/>
            <person name="Mueller R.-W."/>
            <person name="Bruemmer F."/>
            <person name="Labrenz M."/>
            <person name="Spormann A.M."/>
            <person name="Op den Camp H."/>
            <person name="Overmann J."/>
            <person name="Amann R."/>
            <person name="Jetten M.S.M."/>
            <person name="Mascher T."/>
            <person name="Medema M.H."/>
            <person name="Devos D.P."/>
            <person name="Kaster A.-K."/>
            <person name="Ovreas L."/>
            <person name="Rohde M."/>
            <person name="Galperin M.Y."/>
            <person name="Jogler C."/>
        </authorList>
    </citation>
    <scope>NUCLEOTIDE SEQUENCE [LARGE SCALE GENOMIC DNA]</scope>
    <source>
        <strain evidence="2 3">K23_9</strain>
    </source>
</reference>
<evidence type="ECO:0000256" key="1">
    <source>
        <dbReference type="SAM" id="SignalP"/>
    </source>
</evidence>